<proteinExistence type="inferred from homology"/>
<keyword evidence="2" id="KW-0813">Transport</keyword>
<evidence type="ECO:0000256" key="3">
    <source>
        <dbReference type="ARBA" id="ARBA00022714"/>
    </source>
</evidence>
<gene>
    <name evidence="10" type="ORF">MNR06_14500</name>
</gene>
<evidence type="ECO:0000256" key="5">
    <source>
        <dbReference type="ARBA" id="ARBA00022982"/>
    </source>
</evidence>
<comment type="similarity">
    <text evidence="1">Belongs to the 2Fe2S plant-type ferredoxin family.</text>
</comment>
<keyword evidence="6" id="KW-0408">Iron</keyword>
<keyword evidence="7" id="KW-0411">Iron-sulfur</keyword>
<comment type="cofactor">
    <cofactor evidence="8">
        <name>[2Fe-2S] cluster</name>
        <dbReference type="ChEBI" id="CHEBI:190135"/>
    </cofactor>
</comment>
<dbReference type="InterPro" id="IPR036010">
    <property type="entry name" value="2Fe-2S_ferredoxin-like_sf"/>
</dbReference>
<dbReference type="PROSITE" id="PS51085">
    <property type="entry name" value="2FE2S_FER_2"/>
    <property type="match status" value="1"/>
</dbReference>
<evidence type="ECO:0000256" key="6">
    <source>
        <dbReference type="ARBA" id="ARBA00023004"/>
    </source>
</evidence>
<evidence type="ECO:0000259" key="9">
    <source>
        <dbReference type="PROSITE" id="PS51085"/>
    </source>
</evidence>
<dbReference type="CDD" id="cd00207">
    <property type="entry name" value="fer2"/>
    <property type="match status" value="1"/>
</dbReference>
<keyword evidence="3" id="KW-0001">2Fe-2S</keyword>
<dbReference type="EMBL" id="CP093442">
    <property type="protein sequence ID" value="UOF00909.1"/>
    <property type="molecule type" value="Genomic_DNA"/>
</dbReference>
<dbReference type="InterPro" id="IPR006058">
    <property type="entry name" value="2Fe2S_fd_BS"/>
</dbReference>
<feature type="domain" description="2Fe-2S ferredoxin-type" evidence="9">
    <location>
        <begin position="1"/>
        <end position="84"/>
    </location>
</feature>
<evidence type="ECO:0000256" key="1">
    <source>
        <dbReference type="ARBA" id="ARBA00007874"/>
    </source>
</evidence>
<dbReference type="SUPFAM" id="SSF54292">
    <property type="entry name" value="2Fe-2S ferredoxin-like"/>
    <property type="match status" value="1"/>
</dbReference>
<accession>A0ABY4C861</accession>
<dbReference type="PANTHER" id="PTHR43112">
    <property type="entry name" value="FERREDOXIN"/>
    <property type="match status" value="1"/>
</dbReference>
<organism evidence="10 11">
    <name type="scientific">Bdellovibrio reynosensis</name>
    <dbReference type="NCBI Taxonomy" id="2835041"/>
    <lineage>
        <taxon>Bacteria</taxon>
        <taxon>Pseudomonadati</taxon>
        <taxon>Bdellovibrionota</taxon>
        <taxon>Bdellovibrionia</taxon>
        <taxon>Bdellovibrionales</taxon>
        <taxon>Pseudobdellovibrionaceae</taxon>
        <taxon>Bdellovibrio</taxon>
    </lineage>
</organism>
<dbReference type="InterPro" id="IPR012675">
    <property type="entry name" value="Beta-grasp_dom_sf"/>
</dbReference>
<keyword evidence="5" id="KW-0249">Electron transport</keyword>
<dbReference type="PANTHER" id="PTHR43112:SF3">
    <property type="entry name" value="FERREDOXIN-2, CHLOROPLASTIC"/>
    <property type="match status" value="1"/>
</dbReference>
<dbReference type="Pfam" id="PF00111">
    <property type="entry name" value="Fer2"/>
    <property type="match status" value="1"/>
</dbReference>
<evidence type="ECO:0000256" key="4">
    <source>
        <dbReference type="ARBA" id="ARBA00022723"/>
    </source>
</evidence>
<sequence>MKIKFILNKEEYEVEGEEGRSILDIALINKLSPPYSCMDGHCGTCEAKVLQGQTSEDKEGSQTVRTCQAIPSSEYVVIAYDKGPN</sequence>
<name>A0ABY4C861_9BACT</name>
<keyword evidence="4" id="KW-0479">Metal-binding</keyword>
<protein>
    <submittedName>
        <fullName evidence="10">2Fe-2S iron-sulfur cluster binding domain-containing protein</fullName>
    </submittedName>
</protein>
<evidence type="ECO:0000313" key="10">
    <source>
        <dbReference type="EMBL" id="UOF00909.1"/>
    </source>
</evidence>
<evidence type="ECO:0000256" key="8">
    <source>
        <dbReference type="ARBA" id="ARBA00034078"/>
    </source>
</evidence>
<dbReference type="InterPro" id="IPR001041">
    <property type="entry name" value="2Fe-2S_ferredoxin-type"/>
</dbReference>
<evidence type="ECO:0000256" key="7">
    <source>
        <dbReference type="ARBA" id="ARBA00023014"/>
    </source>
</evidence>
<reference evidence="10" key="1">
    <citation type="submission" date="2022-03" db="EMBL/GenBank/DDBJ databases">
        <title>Genome Identification and Characterization of new species Bdellovibrio reynosense LBG001 sp. nov. from a Mexico soil sample.</title>
        <authorList>
            <person name="Camilli A."/>
            <person name="Ajao Y."/>
            <person name="Guo X."/>
        </authorList>
    </citation>
    <scope>NUCLEOTIDE SEQUENCE</scope>
    <source>
        <strain evidence="10">LBG001</strain>
    </source>
</reference>
<evidence type="ECO:0000256" key="2">
    <source>
        <dbReference type="ARBA" id="ARBA00022448"/>
    </source>
</evidence>
<evidence type="ECO:0000313" key="11">
    <source>
        <dbReference type="Proteomes" id="UP000830116"/>
    </source>
</evidence>
<dbReference type="Proteomes" id="UP000830116">
    <property type="component" value="Chromosome"/>
</dbReference>
<dbReference type="RefSeq" id="WP_243537098.1">
    <property type="nucleotide sequence ID" value="NZ_CP093442.1"/>
</dbReference>
<dbReference type="PROSITE" id="PS00197">
    <property type="entry name" value="2FE2S_FER_1"/>
    <property type="match status" value="1"/>
</dbReference>
<dbReference type="Gene3D" id="3.10.20.30">
    <property type="match status" value="1"/>
</dbReference>
<keyword evidence="11" id="KW-1185">Reference proteome</keyword>